<dbReference type="InterPro" id="IPR050319">
    <property type="entry name" value="ABC_transp_ATP-bind"/>
</dbReference>
<dbReference type="GO" id="GO:0016887">
    <property type="term" value="F:ATP hydrolysis activity"/>
    <property type="evidence" value="ECO:0007669"/>
    <property type="project" value="InterPro"/>
</dbReference>
<dbReference type="EMBL" id="BMNA01000014">
    <property type="protein sequence ID" value="GGM15480.1"/>
    <property type="molecule type" value="Genomic_DNA"/>
</dbReference>
<dbReference type="Pfam" id="PF08352">
    <property type="entry name" value="oligo_HPY"/>
    <property type="match status" value="1"/>
</dbReference>
<evidence type="ECO:0000256" key="3">
    <source>
        <dbReference type="ARBA" id="ARBA00022741"/>
    </source>
</evidence>
<keyword evidence="7" id="KW-1185">Reference proteome</keyword>
<dbReference type="GO" id="GO:0055085">
    <property type="term" value="P:transmembrane transport"/>
    <property type="evidence" value="ECO:0007669"/>
    <property type="project" value="UniProtKB-ARBA"/>
</dbReference>
<proteinExistence type="inferred from homology"/>
<organism evidence="6 7">
    <name type="scientific">Nakamurella endophytica</name>
    <dbReference type="NCBI Taxonomy" id="1748367"/>
    <lineage>
        <taxon>Bacteria</taxon>
        <taxon>Bacillati</taxon>
        <taxon>Actinomycetota</taxon>
        <taxon>Actinomycetes</taxon>
        <taxon>Nakamurellales</taxon>
        <taxon>Nakamurellaceae</taxon>
        <taxon>Nakamurella</taxon>
    </lineage>
</organism>
<dbReference type="InterPro" id="IPR027417">
    <property type="entry name" value="P-loop_NTPase"/>
</dbReference>
<feature type="domain" description="ABC transporter" evidence="5">
    <location>
        <begin position="6"/>
        <end position="247"/>
    </location>
</feature>
<reference evidence="6" key="1">
    <citation type="journal article" date="2014" name="Int. J. Syst. Evol. Microbiol.">
        <title>Complete genome sequence of Corynebacterium casei LMG S-19264T (=DSM 44701T), isolated from a smear-ripened cheese.</title>
        <authorList>
            <consortium name="US DOE Joint Genome Institute (JGI-PGF)"/>
            <person name="Walter F."/>
            <person name="Albersmeier A."/>
            <person name="Kalinowski J."/>
            <person name="Ruckert C."/>
        </authorList>
    </citation>
    <scope>NUCLEOTIDE SEQUENCE</scope>
    <source>
        <strain evidence="6">CGMCC 4.7308</strain>
    </source>
</reference>
<dbReference type="AlphaFoldDB" id="A0A917TA32"/>
<dbReference type="Gene3D" id="3.40.50.300">
    <property type="entry name" value="P-loop containing nucleotide triphosphate hydrolases"/>
    <property type="match status" value="1"/>
</dbReference>
<evidence type="ECO:0000256" key="1">
    <source>
        <dbReference type="ARBA" id="ARBA00005417"/>
    </source>
</evidence>
<evidence type="ECO:0000256" key="2">
    <source>
        <dbReference type="ARBA" id="ARBA00022448"/>
    </source>
</evidence>
<comment type="similarity">
    <text evidence="1">Belongs to the ABC transporter superfamily.</text>
</comment>
<dbReference type="GO" id="GO:0015833">
    <property type="term" value="P:peptide transport"/>
    <property type="evidence" value="ECO:0007669"/>
    <property type="project" value="InterPro"/>
</dbReference>
<dbReference type="GO" id="GO:0005524">
    <property type="term" value="F:ATP binding"/>
    <property type="evidence" value="ECO:0007669"/>
    <property type="project" value="UniProtKB-KW"/>
</dbReference>
<dbReference type="SUPFAM" id="SSF52540">
    <property type="entry name" value="P-loop containing nucleoside triphosphate hydrolases"/>
    <property type="match status" value="1"/>
</dbReference>
<dbReference type="RefSeq" id="WP_188944566.1">
    <property type="nucleotide sequence ID" value="NZ_BMNA01000014.1"/>
</dbReference>
<dbReference type="InterPro" id="IPR013563">
    <property type="entry name" value="Oligopep_ABC_C"/>
</dbReference>
<name>A0A917TA32_9ACTN</name>
<dbReference type="PROSITE" id="PS00211">
    <property type="entry name" value="ABC_TRANSPORTER_1"/>
    <property type="match status" value="1"/>
</dbReference>
<reference evidence="6" key="2">
    <citation type="submission" date="2020-09" db="EMBL/GenBank/DDBJ databases">
        <authorList>
            <person name="Sun Q."/>
            <person name="Zhou Y."/>
        </authorList>
    </citation>
    <scope>NUCLEOTIDE SEQUENCE</scope>
    <source>
        <strain evidence="6">CGMCC 4.7308</strain>
    </source>
</reference>
<dbReference type="InterPro" id="IPR003593">
    <property type="entry name" value="AAA+_ATPase"/>
</dbReference>
<dbReference type="CDD" id="cd03257">
    <property type="entry name" value="ABC_NikE_OppD_transporters"/>
    <property type="match status" value="1"/>
</dbReference>
<comment type="caution">
    <text evidence="6">The sequence shown here is derived from an EMBL/GenBank/DDBJ whole genome shotgun (WGS) entry which is preliminary data.</text>
</comment>
<protein>
    <submittedName>
        <fullName evidence="6">Peptide ABC transporter ATP-binding protein</fullName>
    </submittedName>
</protein>
<evidence type="ECO:0000313" key="7">
    <source>
        <dbReference type="Proteomes" id="UP000655208"/>
    </source>
</evidence>
<dbReference type="InterPro" id="IPR017871">
    <property type="entry name" value="ABC_transporter-like_CS"/>
</dbReference>
<dbReference type="Proteomes" id="UP000655208">
    <property type="component" value="Unassembled WGS sequence"/>
</dbReference>
<accession>A0A917TA32</accession>
<evidence type="ECO:0000256" key="4">
    <source>
        <dbReference type="ARBA" id="ARBA00022840"/>
    </source>
</evidence>
<keyword evidence="4 6" id="KW-0067">ATP-binding</keyword>
<keyword evidence="3" id="KW-0547">Nucleotide-binding</keyword>
<sequence>MTGDLLVVQGLTKTFRGRSAPAVDDVSFTVPAGACLGLVGESGSGKSTTARLVNGLLQPDAGRVLVDGHDLAGGRDQVRGARRVMQMVFQDPYSSLDPRMTVAQLVGEPLVVHRVARSRAKLRAAAAELLETVGMGGTDLDRHPQSFSGGQRQRIAIARALAVRPRLLVCDEPVSSLDVSVQAQVLNLFNELRGRFGLSLLFIAHDLAVVRYLCERVAVMEQGRIVEIGDRDQVYEHPQHPYTRSLLAAVPVPDPAVARERLRAVAT</sequence>
<dbReference type="Pfam" id="PF00005">
    <property type="entry name" value="ABC_tran"/>
    <property type="match status" value="1"/>
</dbReference>
<dbReference type="PANTHER" id="PTHR43776">
    <property type="entry name" value="TRANSPORT ATP-BINDING PROTEIN"/>
    <property type="match status" value="1"/>
</dbReference>
<evidence type="ECO:0000259" key="5">
    <source>
        <dbReference type="PROSITE" id="PS50893"/>
    </source>
</evidence>
<evidence type="ECO:0000313" key="6">
    <source>
        <dbReference type="EMBL" id="GGM15480.1"/>
    </source>
</evidence>
<dbReference type="InterPro" id="IPR003439">
    <property type="entry name" value="ABC_transporter-like_ATP-bd"/>
</dbReference>
<dbReference type="PANTHER" id="PTHR43776:SF7">
    <property type="entry name" value="D,D-DIPEPTIDE TRANSPORT ATP-BINDING PROTEIN DDPF-RELATED"/>
    <property type="match status" value="1"/>
</dbReference>
<dbReference type="SMART" id="SM00382">
    <property type="entry name" value="AAA"/>
    <property type="match status" value="1"/>
</dbReference>
<gene>
    <name evidence="6" type="ORF">GCM10011594_39360</name>
</gene>
<keyword evidence="2" id="KW-0813">Transport</keyword>
<dbReference type="PROSITE" id="PS50893">
    <property type="entry name" value="ABC_TRANSPORTER_2"/>
    <property type="match status" value="1"/>
</dbReference>